<dbReference type="SMART" id="SM00983">
    <property type="entry name" value="TPK_B1_binding"/>
    <property type="match status" value="1"/>
</dbReference>
<dbReference type="InterPro" id="IPR007371">
    <property type="entry name" value="TPK_catalytic"/>
</dbReference>
<proteinExistence type="predicted"/>
<dbReference type="InterPro" id="IPR007373">
    <property type="entry name" value="Thiamin_PyroPKinase_B1-bd"/>
</dbReference>
<keyword evidence="4" id="KW-0067">ATP-binding</keyword>
<evidence type="ECO:0000256" key="1">
    <source>
        <dbReference type="ARBA" id="ARBA00022679"/>
    </source>
</evidence>
<evidence type="ECO:0000313" key="8">
    <source>
        <dbReference type="Proteomes" id="UP000196118"/>
    </source>
</evidence>
<protein>
    <recommendedName>
        <fullName evidence="5">Thiamine diphosphokinase</fullName>
        <ecNumber evidence="5">2.7.6.2</ecNumber>
    </recommendedName>
</protein>
<dbReference type="GO" id="GO:0006772">
    <property type="term" value="P:thiamine metabolic process"/>
    <property type="evidence" value="ECO:0007669"/>
    <property type="project" value="UniProtKB-UniRule"/>
</dbReference>
<evidence type="ECO:0000259" key="6">
    <source>
        <dbReference type="SMART" id="SM00983"/>
    </source>
</evidence>
<dbReference type="SUPFAM" id="SSF63999">
    <property type="entry name" value="Thiamin pyrophosphokinase, catalytic domain"/>
    <property type="match status" value="1"/>
</dbReference>
<dbReference type="EMBL" id="CP021474">
    <property type="protein sequence ID" value="ARW19958.1"/>
    <property type="molecule type" value="Genomic_DNA"/>
</dbReference>
<reference evidence="7 8" key="1">
    <citation type="submission" date="2017-05" db="EMBL/GenBank/DDBJ databases">
        <title>Genome sequence of Pediococcus pentosaceus strain SRCM100892.</title>
        <authorList>
            <person name="Cho S.H."/>
        </authorList>
    </citation>
    <scope>NUCLEOTIDE SEQUENCE [LARGE SCALE GENOMIC DNA]</scope>
    <source>
        <strain evidence="7 8">SRCM100892</strain>
    </source>
</reference>
<accession>A0A1Y0VWK8</accession>
<keyword evidence="1 7" id="KW-0808">Transferase</keyword>
<dbReference type="PANTHER" id="PTHR41299">
    <property type="entry name" value="THIAMINE PYROPHOSPHOKINASE"/>
    <property type="match status" value="1"/>
</dbReference>
<dbReference type="PANTHER" id="PTHR41299:SF1">
    <property type="entry name" value="THIAMINE PYROPHOSPHOKINASE"/>
    <property type="match status" value="1"/>
</dbReference>
<dbReference type="Pfam" id="PF04263">
    <property type="entry name" value="TPK_catalytic"/>
    <property type="match status" value="1"/>
</dbReference>
<feature type="domain" description="Thiamin pyrophosphokinase thiamin-binding" evidence="6">
    <location>
        <begin position="143"/>
        <end position="207"/>
    </location>
</feature>
<dbReference type="NCBIfam" id="TIGR01378">
    <property type="entry name" value="thi_PPkinase"/>
    <property type="match status" value="1"/>
</dbReference>
<dbReference type="Proteomes" id="UP000196118">
    <property type="component" value="Chromosome"/>
</dbReference>
<dbReference type="GO" id="GO:0016301">
    <property type="term" value="F:kinase activity"/>
    <property type="evidence" value="ECO:0007669"/>
    <property type="project" value="UniProtKB-KW"/>
</dbReference>
<dbReference type="AlphaFoldDB" id="A0A1Y0VWK8"/>
<evidence type="ECO:0000256" key="5">
    <source>
        <dbReference type="NCBIfam" id="TIGR01378"/>
    </source>
</evidence>
<dbReference type="Pfam" id="PF04265">
    <property type="entry name" value="TPK_B1_binding"/>
    <property type="match status" value="1"/>
</dbReference>
<dbReference type="GO" id="GO:0030975">
    <property type="term" value="F:thiamine binding"/>
    <property type="evidence" value="ECO:0007669"/>
    <property type="project" value="InterPro"/>
</dbReference>
<organism evidence="7 8">
    <name type="scientific">Pediococcus pentosaceus</name>
    <dbReference type="NCBI Taxonomy" id="1255"/>
    <lineage>
        <taxon>Bacteria</taxon>
        <taxon>Bacillati</taxon>
        <taxon>Bacillota</taxon>
        <taxon>Bacilli</taxon>
        <taxon>Lactobacillales</taxon>
        <taxon>Lactobacillaceae</taxon>
        <taxon>Pediococcus</taxon>
    </lineage>
</organism>
<evidence type="ECO:0000313" key="7">
    <source>
        <dbReference type="EMBL" id="ARW19958.1"/>
    </source>
</evidence>
<evidence type="ECO:0000256" key="2">
    <source>
        <dbReference type="ARBA" id="ARBA00022741"/>
    </source>
</evidence>
<gene>
    <name evidence="7" type="primary">thiN</name>
    <name evidence="7" type="ORF">S100892_01386</name>
</gene>
<dbReference type="GO" id="GO:0009229">
    <property type="term" value="P:thiamine diphosphate biosynthetic process"/>
    <property type="evidence" value="ECO:0007669"/>
    <property type="project" value="InterPro"/>
</dbReference>
<dbReference type="Gene3D" id="3.40.50.10240">
    <property type="entry name" value="Thiamin pyrophosphokinase, catalytic domain"/>
    <property type="match status" value="1"/>
</dbReference>
<evidence type="ECO:0000256" key="4">
    <source>
        <dbReference type="ARBA" id="ARBA00022840"/>
    </source>
</evidence>
<sequence length="213" mass="23951">MKIFNLLVGGAPENLPDNLNDFEGDWIGVDRGALKLIEMGLIPEVAVGDFDSVNDQEFKEIEANAKQVIKLDPVKDDTDTESGLKYALNHDPRAHIRVLGISGGRLDHLLANVLMVLQDRFRMFAEQIELIDRQNNIRFFNSGKHTVDKLEGFKYLSFIPLTQIDVLTLDDEKYELHNAMVSNARAYVSNEFIDSKATVYLSNGLVAVIQSKD</sequence>
<keyword evidence="3 7" id="KW-0418">Kinase</keyword>
<dbReference type="InterPro" id="IPR006282">
    <property type="entry name" value="Thi_PPkinase"/>
</dbReference>
<evidence type="ECO:0000256" key="3">
    <source>
        <dbReference type="ARBA" id="ARBA00022777"/>
    </source>
</evidence>
<dbReference type="GO" id="GO:0005524">
    <property type="term" value="F:ATP binding"/>
    <property type="evidence" value="ECO:0007669"/>
    <property type="project" value="UniProtKB-KW"/>
</dbReference>
<dbReference type="CDD" id="cd07995">
    <property type="entry name" value="TPK"/>
    <property type="match status" value="1"/>
</dbReference>
<dbReference type="EC" id="2.7.6.2" evidence="5"/>
<dbReference type="GO" id="GO:0004788">
    <property type="term" value="F:thiamine diphosphokinase activity"/>
    <property type="evidence" value="ECO:0007669"/>
    <property type="project" value="UniProtKB-UniRule"/>
</dbReference>
<name>A0A1Y0VWK8_PEDPE</name>
<dbReference type="InterPro" id="IPR036759">
    <property type="entry name" value="TPK_catalytic_sf"/>
</dbReference>
<dbReference type="InterPro" id="IPR053149">
    <property type="entry name" value="TPK"/>
</dbReference>
<keyword evidence="2" id="KW-0547">Nucleotide-binding</keyword>